<evidence type="ECO:0000313" key="3">
    <source>
        <dbReference type="Proteomes" id="UP000430345"/>
    </source>
</evidence>
<organism evidence="2 3">
    <name type="scientific">Clostridium tarantellae</name>
    <dbReference type="NCBI Taxonomy" id="39493"/>
    <lineage>
        <taxon>Bacteria</taxon>
        <taxon>Bacillati</taxon>
        <taxon>Bacillota</taxon>
        <taxon>Clostridia</taxon>
        <taxon>Eubacteriales</taxon>
        <taxon>Clostridiaceae</taxon>
        <taxon>Clostridium</taxon>
    </lineage>
</organism>
<accession>A0A6I1MMZ3</accession>
<protein>
    <submittedName>
        <fullName evidence="2">Uncharacterized protein</fullName>
    </submittedName>
</protein>
<evidence type="ECO:0000256" key="1">
    <source>
        <dbReference type="SAM" id="Phobius"/>
    </source>
</evidence>
<dbReference type="OrthoDB" id="1925681at2"/>
<keyword evidence="3" id="KW-1185">Reference proteome</keyword>
<keyword evidence="1" id="KW-0472">Membrane</keyword>
<comment type="caution">
    <text evidence="2">The sequence shown here is derived from an EMBL/GenBank/DDBJ whole genome shotgun (WGS) entry which is preliminary data.</text>
</comment>
<dbReference type="AlphaFoldDB" id="A0A6I1MMZ3"/>
<reference evidence="2 3" key="1">
    <citation type="submission" date="2019-10" db="EMBL/GenBank/DDBJ databases">
        <title>The Genome Sequence of Clostridium tarantellae Isolated from Fish Brain.</title>
        <authorList>
            <person name="Bano L."/>
            <person name="Kiel M."/>
            <person name="Sales G."/>
            <person name="Doxey A.C."/>
            <person name="Mansfield M.J."/>
            <person name="Schiavone M."/>
            <person name="Rossetto O."/>
            <person name="Pirazzini M."/>
            <person name="Dobrindt U."/>
            <person name="Montecucco C."/>
        </authorList>
    </citation>
    <scope>NUCLEOTIDE SEQUENCE [LARGE SCALE GENOMIC DNA]</scope>
    <source>
        <strain evidence="2 3">DSM 3997</strain>
    </source>
</reference>
<keyword evidence="1" id="KW-0812">Transmembrane</keyword>
<feature type="transmembrane region" description="Helical" evidence="1">
    <location>
        <begin position="7"/>
        <end position="29"/>
    </location>
</feature>
<evidence type="ECO:0000313" key="2">
    <source>
        <dbReference type="EMBL" id="MPQ44866.1"/>
    </source>
</evidence>
<proteinExistence type="predicted"/>
<name>A0A6I1MMZ3_9CLOT</name>
<dbReference type="RefSeq" id="WP_152891703.1">
    <property type="nucleotide sequence ID" value="NZ_WHJC01000342.1"/>
</dbReference>
<gene>
    <name evidence="2" type="ORF">GBZ86_14085</name>
</gene>
<sequence>MQKKRIFISVLVLIILILSIIGFLIFQFVKNENIYSNIIKSNWKIELPTEYNEIYSNDSGDSFLGDGQRYHIFEYKDTTNIIKSLNWQENKNINVELNILKILSNLDISSEFLPDFKHDYQYFSQTEPDSSEIYIVFFEELRKVYIIENFK</sequence>
<dbReference type="EMBL" id="WHJC01000342">
    <property type="protein sequence ID" value="MPQ44866.1"/>
    <property type="molecule type" value="Genomic_DNA"/>
</dbReference>
<keyword evidence="1" id="KW-1133">Transmembrane helix</keyword>
<dbReference type="Proteomes" id="UP000430345">
    <property type="component" value="Unassembled WGS sequence"/>
</dbReference>